<dbReference type="AlphaFoldDB" id="A0A3B1BYP3"/>
<proteinExistence type="predicted"/>
<protein>
    <recommendedName>
        <fullName evidence="3">HAMP domain-containing protein</fullName>
    </recommendedName>
</protein>
<gene>
    <name evidence="2" type="ORF">MNBD_NITROSPINAE03-951</name>
</gene>
<organism evidence="2">
    <name type="scientific">hydrothermal vent metagenome</name>
    <dbReference type="NCBI Taxonomy" id="652676"/>
    <lineage>
        <taxon>unclassified sequences</taxon>
        <taxon>metagenomes</taxon>
        <taxon>ecological metagenomes</taxon>
    </lineage>
</organism>
<dbReference type="EMBL" id="UOGB01000087">
    <property type="protein sequence ID" value="VAX17433.1"/>
    <property type="molecule type" value="Genomic_DNA"/>
</dbReference>
<evidence type="ECO:0000256" key="1">
    <source>
        <dbReference type="SAM" id="Phobius"/>
    </source>
</evidence>
<evidence type="ECO:0000313" key="2">
    <source>
        <dbReference type="EMBL" id="VAX17433.1"/>
    </source>
</evidence>
<keyword evidence="1" id="KW-0472">Membrane</keyword>
<accession>A0A3B1BYP3</accession>
<keyword evidence="1" id="KW-1133">Transmembrane helix</keyword>
<dbReference type="PROSITE" id="PS51257">
    <property type="entry name" value="PROKAR_LIPOPROTEIN"/>
    <property type="match status" value="1"/>
</dbReference>
<sequence>MKKTGIFRDELPGEKKSIVNLLMTGYIVVISCLGYTAFYIFIQMVQLERIVATINVQTQTPEQVQLLRDRMTRTTGQLRNEIVGLAIFGTVICLIGGGYTINMVIRPLRRLVEFAESNGATILPEFKSNTELKQLATALGEKFGSDASRINTETQENPAQKNKT</sequence>
<evidence type="ECO:0008006" key="3">
    <source>
        <dbReference type="Google" id="ProtNLM"/>
    </source>
</evidence>
<feature type="transmembrane region" description="Helical" evidence="1">
    <location>
        <begin position="82"/>
        <end position="101"/>
    </location>
</feature>
<reference evidence="2" key="1">
    <citation type="submission" date="2018-06" db="EMBL/GenBank/DDBJ databases">
        <authorList>
            <person name="Zhirakovskaya E."/>
        </authorList>
    </citation>
    <scope>NUCLEOTIDE SEQUENCE</scope>
</reference>
<name>A0A3B1BYP3_9ZZZZ</name>
<feature type="transmembrane region" description="Helical" evidence="1">
    <location>
        <begin position="21"/>
        <end position="42"/>
    </location>
</feature>
<keyword evidence="1" id="KW-0812">Transmembrane</keyword>